<dbReference type="AlphaFoldDB" id="A0A0B6YF21"/>
<name>A0A0B6YF21_9EUPU</name>
<dbReference type="PROSITE" id="PS50003">
    <property type="entry name" value="PH_DOMAIN"/>
    <property type="match status" value="1"/>
</dbReference>
<dbReference type="InterPro" id="IPR011993">
    <property type="entry name" value="PH-like_dom_sf"/>
</dbReference>
<feature type="compositionally biased region" description="Polar residues" evidence="1">
    <location>
        <begin position="88"/>
        <end position="101"/>
    </location>
</feature>
<proteinExistence type="predicted"/>
<gene>
    <name evidence="3" type="primary">ORF23616</name>
</gene>
<evidence type="ECO:0000259" key="2">
    <source>
        <dbReference type="PROSITE" id="PS50003"/>
    </source>
</evidence>
<accession>A0A0B6YF21</accession>
<feature type="compositionally biased region" description="Low complexity" evidence="1">
    <location>
        <begin position="46"/>
        <end position="56"/>
    </location>
</feature>
<evidence type="ECO:0000313" key="3">
    <source>
        <dbReference type="EMBL" id="CEK54774.1"/>
    </source>
</evidence>
<feature type="region of interest" description="Disordered" evidence="1">
    <location>
        <begin position="46"/>
        <end position="101"/>
    </location>
</feature>
<protein>
    <recommendedName>
        <fullName evidence="2">PH domain-containing protein</fullName>
    </recommendedName>
</protein>
<feature type="compositionally biased region" description="Basic and acidic residues" evidence="1">
    <location>
        <begin position="57"/>
        <end position="76"/>
    </location>
</feature>
<dbReference type="Gene3D" id="2.30.29.30">
    <property type="entry name" value="Pleckstrin-homology domain (PH domain)/Phosphotyrosine-binding domain (PTB)"/>
    <property type="match status" value="1"/>
</dbReference>
<dbReference type="EMBL" id="HACG01007909">
    <property type="protein sequence ID" value="CEK54774.1"/>
    <property type="molecule type" value="Transcribed_RNA"/>
</dbReference>
<feature type="non-terminal residue" evidence="3">
    <location>
        <position position="101"/>
    </location>
</feature>
<sequence length="101" mass="11287">LKHCFTLVQVSRYQQVTGVFTFQAACDTTKGTWLTQIREAMDAYAKAASSTNSSTKVNKDSKPEEKEPARSSERGEFCIFSPRRRLQNGHSNSLRGVPTKS</sequence>
<evidence type="ECO:0000256" key="1">
    <source>
        <dbReference type="SAM" id="MobiDB-lite"/>
    </source>
</evidence>
<dbReference type="InterPro" id="IPR001849">
    <property type="entry name" value="PH_domain"/>
</dbReference>
<organism evidence="3">
    <name type="scientific">Arion vulgaris</name>
    <dbReference type="NCBI Taxonomy" id="1028688"/>
    <lineage>
        <taxon>Eukaryota</taxon>
        <taxon>Metazoa</taxon>
        <taxon>Spiralia</taxon>
        <taxon>Lophotrochozoa</taxon>
        <taxon>Mollusca</taxon>
        <taxon>Gastropoda</taxon>
        <taxon>Heterobranchia</taxon>
        <taxon>Euthyneura</taxon>
        <taxon>Panpulmonata</taxon>
        <taxon>Eupulmonata</taxon>
        <taxon>Stylommatophora</taxon>
        <taxon>Helicina</taxon>
        <taxon>Arionoidea</taxon>
        <taxon>Arionidae</taxon>
        <taxon>Arion</taxon>
    </lineage>
</organism>
<feature type="non-terminal residue" evidence="3">
    <location>
        <position position="1"/>
    </location>
</feature>
<reference evidence="3" key="1">
    <citation type="submission" date="2014-12" db="EMBL/GenBank/DDBJ databases">
        <title>Insight into the proteome of Arion vulgaris.</title>
        <authorList>
            <person name="Aradska J."/>
            <person name="Bulat T."/>
            <person name="Smidak R."/>
            <person name="Sarate P."/>
            <person name="Gangsoo J."/>
            <person name="Sialana F."/>
            <person name="Bilban M."/>
            <person name="Lubec G."/>
        </authorList>
    </citation>
    <scope>NUCLEOTIDE SEQUENCE</scope>
    <source>
        <tissue evidence="3">Skin</tissue>
    </source>
</reference>
<feature type="domain" description="PH" evidence="2">
    <location>
        <begin position="1"/>
        <end position="42"/>
    </location>
</feature>